<dbReference type="EC" id="2.7.13.3" evidence="2"/>
<evidence type="ECO:0000256" key="7">
    <source>
        <dbReference type="ARBA" id="ARBA00022840"/>
    </source>
</evidence>
<evidence type="ECO:0000259" key="14">
    <source>
        <dbReference type="PROSITE" id="PS50109"/>
    </source>
</evidence>
<dbReference type="Gene3D" id="3.30.565.10">
    <property type="entry name" value="Histidine kinase-like ATPase, C-terminal domain"/>
    <property type="match status" value="1"/>
</dbReference>
<dbReference type="CDD" id="cd00082">
    <property type="entry name" value="HisKA"/>
    <property type="match status" value="1"/>
</dbReference>
<evidence type="ECO:0000259" key="15">
    <source>
        <dbReference type="PROSITE" id="PS50110"/>
    </source>
</evidence>
<dbReference type="SMART" id="SM00387">
    <property type="entry name" value="HATPase_c"/>
    <property type="match status" value="1"/>
</dbReference>
<feature type="domain" description="HTH araC/xylS-type" evidence="13">
    <location>
        <begin position="1261"/>
        <end position="1358"/>
    </location>
</feature>
<dbReference type="PROSITE" id="PS00041">
    <property type="entry name" value="HTH_ARAC_FAMILY_1"/>
    <property type="match status" value="1"/>
</dbReference>
<feature type="domain" description="Histidine kinase" evidence="14">
    <location>
        <begin position="839"/>
        <end position="1056"/>
    </location>
</feature>
<dbReference type="InterPro" id="IPR011123">
    <property type="entry name" value="Y_Y_Y"/>
</dbReference>
<evidence type="ECO:0000256" key="9">
    <source>
        <dbReference type="ARBA" id="ARBA00023015"/>
    </source>
</evidence>
<dbReference type="GO" id="GO:0043565">
    <property type="term" value="F:sequence-specific DNA binding"/>
    <property type="evidence" value="ECO:0007669"/>
    <property type="project" value="InterPro"/>
</dbReference>
<protein>
    <recommendedName>
        <fullName evidence="2">histidine kinase</fullName>
        <ecNumber evidence="2">2.7.13.3</ecNumber>
    </recommendedName>
</protein>
<dbReference type="InterPro" id="IPR011006">
    <property type="entry name" value="CheY-like_superfamily"/>
</dbReference>
<dbReference type="InterPro" id="IPR001789">
    <property type="entry name" value="Sig_transdc_resp-reg_receiver"/>
</dbReference>
<dbReference type="SMART" id="SM00388">
    <property type="entry name" value="HisKA"/>
    <property type="match status" value="1"/>
</dbReference>
<keyword evidence="8" id="KW-0902">Two-component regulatory system</keyword>
<dbReference type="SMART" id="SM00342">
    <property type="entry name" value="HTH_ARAC"/>
    <property type="match status" value="1"/>
</dbReference>
<keyword evidence="10 16" id="KW-0238">DNA-binding</keyword>
<dbReference type="PANTHER" id="PTHR43547">
    <property type="entry name" value="TWO-COMPONENT HISTIDINE KINASE"/>
    <property type="match status" value="1"/>
</dbReference>
<dbReference type="Pfam" id="PF02518">
    <property type="entry name" value="HATPase_c"/>
    <property type="match status" value="1"/>
</dbReference>
<dbReference type="InterPro" id="IPR009057">
    <property type="entry name" value="Homeodomain-like_sf"/>
</dbReference>
<dbReference type="InterPro" id="IPR005467">
    <property type="entry name" value="His_kinase_dom"/>
</dbReference>
<dbReference type="InterPro" id="IPR011110">
    <property type="entry name" value="Reg_prop"/>
</dbReference>
<dbReference type="GO" id="GO:0003700">
    <property type="term" value="F:DNA-binding transcription factor activity"/>
    <property type="evidence" value="ECO:0007669"/>
    <property type="project" value="InterPro"/>
</dbReference>
<dbReference type="FunFam" id="1.10.287.130:FF:000045">
    <property type="entry name" value="Two-component system sensor histidine kinase/response regulator"/>
    <property type="match status" value="1"/>
</dbReference>
<dbReference type="GO" id="GO:0000155">
    <property type="term" value="F:phosphorelay sensor kinase activity"/>
    <property type="evidence" value="ECO:0007669"/>
    <property type="project" value="InterPro"/>
</dbReference>
<dbReference type="InterPro" id="IPR015943">
    <property type="entry name" value="WD40/YVTN_repeat-like_dom_sf"/>
</dbReference>
<evidence type="ECO:0000256" key="10">
    <source>
        <dbReference type="ARBA" id="ARBA00023125"/>
    </source>
</evidence>
<dbReference type="SUPFAM" id="SSF52172">
    <property type="entry name" value="CheY-like"/>
    <property type="match status" value="1"/>
</dbReference>
<dbReference type="SUPFAM" id="SSF46689">
    <property type="entry name" value="Homeodomain-like"/>
    <property type="match status" value="1"/>
</dbReference>
<dbReference type="Gene3D" id="2.130.10.10">
    <property type="entry name" value="YVTN repeat-like/Quinoprotein amine dehydrogenase"/>
    <property type="match status" value="3"/>
</dbReference>
<dbReference type="InterPro" id="IPR036890">
    <property type="entry name" value="HATPase_C_sf"/>
</dbReference>
<sequence length="1358" mass="154259">MRFFWIFYFYSTLLFAQQSQWRSITTADGLSHGTVFDLLQDQEGYVWMATKAGLNRYDGYSFKVFTTHTSPSYAITSNQTTALYEDHHHRLWIGTESGELNLFDVKTQRFYHCFLTDKKNKFPAVRQHIYCIAEDSRGDLWVGTLTGGIYKITLPDDLKKGNFPTKEDFTDRITVTTLKTNLVSTMRVNFIKLLKNKQLVVGTQAGFGRIDYLNHQYIPIKIEPAGTGRFLNMYEAPDGTLILTQPTQVLAYKDNKIDVLYSKNNPQGLPLQIRIDDLGNVFILENTRLFKAHYTQLSSDITTTTPTYQSDNFVLFSGLKSDQSGSCWVNTGGYGLLKEANDSQRFKHYFKGRSIWVGFQDTYDRWVINNFKAFHLITSTDAQNLPPKPMYIDTHAMIEDGRGGYWQLQNDATDFSKMVLKRLEKGLNEVEKYPLEVQGVGENLGRLYKDRQGNLLITGLGSYIVKFDTLQKRLGYYSYEKIVPANVKVVFAYCDGQGTWWLGTQNGLLQAVPHAKGGYQFRLFKHHPKYATTLSENQVSMMVDDPHEPITYLWVGTLGGGLNRMNKTKGTFEHFTVNDGLPDDYIVGMLPDDNKNLWLSTYHGLVQFNPRTFVSANFTSKDGLQADEFAVASCFKTKHGELAFGGVNGLTVFSPAALQRTKASQLPKINQLKINNQEVMPGDETEILAQSIEQTSSIQLAHDQNQVTLSFSLIDLENAPKNRFRYQLLGIDKKRIEAGTTHSVTYSQLPSGSYTFQLTGSADGSQWSTPVELKITVNPPLYRTWWAYLCYLSLVSWIVYRLYLAQLNRVRLQEQLLYKNKEAERLAELDAIKTNFFANISHEFRTPLTLILGPMEQIIQEYEADVRFPVIQRNASRLLTLINQLLDISKLEAGQMKPEMTSTELVRYFRTLTGSFVSLAESRRVRLDVSQNQDEVHGCVDEDKVEKIVTNLLSNALKFTEAGGKVTVDIQYISLTGSREVMIAVSDTGIGIKPAQLDKIFNRFYQVEADRKRGYEGTGIGLALVKELVDVLKGTIVVESTENVGTTFRVRLPIDETTWKDYLTEPPSENQQRLQANALNYSSLLPLVEESSVDKKRNQLAVEEEGELLLIIDDNADIRAYVRSIFEKEYQIVEAADGREGLDLAIQTSPNIVICDLMMPRMDGFEFCRHLKSDERSSHIPVVMLTAKATLEDRIEGFELGADEYLTKPFHKTELQSRVKNLLQKQEKLRHYFSSKTLEAKPTKLKPTEVKTSTVDELFLQKVKAVLEANLSDSAFGVIEFSTAMNMSKSQLNRKLNALCDCSSNELIRAFRLQRAADLLRAKAGTVSDIAYQVGFEHLSYFSKSFQEKFGTLPSEYF</sequence>
<dbReference type="Gene3D" id="2.60.40.10">
    <property type="entry name" value="Immunoglobulins"/>
    <property type="match status" value="1"/>
</dbReference>
<evidence type="ECO:0000256" key="12">
    <source>
        <dbReference type="PROSITE-ProRule" id="PRU00169"/>
    </source>
</evidence>
<dbReference type="PROSITE" id="PS50110">
    <property type="entry name" value="RESPONSE_REGULATORY"/>
    <property type="match status" value="1"/>
</dbReference>
<accession>A0A7W5ZSL6</accession>
<dbReference type="Gene3D" id="1.10.287.130">
    <property type="match status" value="1"/>
</dbReference>
<evidence type="ECO:0000256" key="11">
    <source>
        <dbReference type="ARBA" id="ARBA00023163"/>
    </source>
</evidence>
<dbReference type="RefSeq" id="WP_183978958.1">
    <property type="nucleotide sequence ID" value="NZ_JACIBY010000016.1"/>
</dbReference>
<dbReference type="Proteomes" id="UP000541352">
    <property type="component" value="Unassembled WGS sequence"/>
</dbReference>
<dbReference type="InterPro" id="IPR003594">
    <property type="entry name" value="HATPase_dom"/>
</dbReference>
<evidence type="ECO:0000256" key="4">
    <source>
        <dbReference type="ARBA" id="ARBA00022679"/>
    </source>
</evidence>
<proteinExistence type="predicted"/>
<reference evidence="16 17" key="1">
    <citation type="submission" date="2020-08" db="EMBL/GenBank/DDBJ databases">
        <title>Genomic Encyclopedia of Type Strains, Phase IV (KMG-IV): sequencing the most valuable type-strain genomes for metagenomic binning, comparative biology and taxonomic classification.</title>
        <authorList>
            <person name="Goeker M."/>
        </authorList>
    </citation>
    <scope>NUCLEOTIDE SEQUENCE [LARGE SCALE GENOMIC DNA]</scope>
    <source>
        <strain evidence="16 17">DSM 17976</strain>
    </source>
</reference>
<evidence type="ECO:0000313" key="17">
    <source>
        <dbReference type="Proteomes" id="UP000541352"/>
    </source>
</evidence>
<keyword evidence="17" id="KW-1185">Reference proteome</keyword>
<dbReference type="CDD" id="cd16922">
    <property type="entry name" value="HATPase_EvgS-ArcB-TorS-like"/>
    <property type="match status" value="1"/>
</dbReference>
<dbReference type="PROSITE" id="PS50109">
    <property type="entry name" value="HIS_KIN"/>
    <property type="match status" value="1"/>
</dbReference>
<dbReference type="Pfam" id="PF00512">
    <property type="entry name" value="HisKA"/>
    <property type="match status" value="1"/>
</dbReference>
<dbReference type="InterPro" id="IPR013783">
    <property type="entry name" value="Ig-like_fold"/>
</dbReference>
<dbReference type="Gene3D" id="3.40.50.2300">
    <property type="match status" value="1"/>
</dbReference>
<feature type="domain" description="Response regulatory" evidence="15">
    <location>
        <begin position="1108"/>
        <end position="1223"/>
    </location>
</feature>
<evidence type="ECO:0000259" key="13">
    <source>
        <dbReference type="PROSITE" id="PS01124"/>
    </source>
</evidence>
<dbReference type="InterPro" id="IPR003661">
    <property type="entry name" value="HisK_dim/P_dom"/>
</dbReference>
<dbReference type="EMBL" id="JACIBY010000016">
    <property type="protein sequence ID" value="MBB3841346.1"/>
    <property type="molecule type" value="Genomic_DNA"/>
</dbReference>
<evidence type="ECO:0000256" key="3">
    <source>
        <dbReference type="ARBA" id="ARBA00022553"/>
    </source>
</evidence>
<dbReference type="InterPro" id="IPR018062">
    <property type="entry name" value="HTH_AraC-typ_CS"/>
</dbReference>
<dbReference type="PANTHER" id="PTHR43547:SF2">
    <property type="entry name" value="HYBRID SIGNAL TRANSDUCTION HISTIDINE KINASE C"/>
    <property type="match status" value="1"/>
</dbReference>
<dbReference type="Pfam" id="PF12833">
    <property type="entry name" value="HTH_18"/>
    <property type="match status" value="1"/>
</dbReference>
<feature type="modified residue" description="4-aspartylphosphate" evidence="12">
    <location>
        <position position="1156"/>
    </location>
</feature>
<evidence type="ECO:0000256" key="8">
    <source>
        <dbReference type="ARBA" id="ARBA00023012"/>
    </source>
</evidence>
<dbReference type="Pfam" id="PF07494">
    <property type="entry name" value="Reg_prop"/>
    <property type="match status" value="3"/>
</dbReference>
<comment type="caution">
    <text evidence="16">The sequence shown here is derived from an EMBL/GenBank/DDBJ whole genome shotgun (WGS) entry which is preliminary data.</text>
</comment>
<dbReference type="SUPFAM" id="SSF63829">
    <property type="entry name" value="Calcium-dependent phosphotriesterase"/>
    <property type="match status" value="2"/>
</dbReference>
<name>A0A7W5ZSL6_9BACT</name>
<evidence type="ECO:0000256" key="1">
    <source>
        <dbReference type="ARBA" id="ARBA00000085"/>
    </source>
</evidence>
<dbReference type="CDD" id="cd17574">
    <property type="entry name" value="REC_OmpR"/>
    <property type="match status" value="1"/>
</dbReference>
<gene>
    <name evidence="16" type="ORF">FHS57_005374</name>
</gene>
<dbReference type="PROSITE" id="PS01124">
    <property type="entry name" value="HTH_ARAC_FAMILY_2"/>
    <property type="match status" value="1"/>
</dbReference>
<evidence type="ECO:0000313" key="16">
    <source>
        <dbReference type="EMBL" id="MBB3841346.1"/>
    </source>
</evidence>
<dbReference type="Pfam" id="PF00072">
    <property type="entry name" value="Response_reg"/>
    <property type="match status" value="1"/>
</dbReference>
<keyword evidence="6 16" id="KW-0418">Kinase</keyword>
<comment type="catalytic activity">
    <reaction evidence="1">
        <text>ATP + protein L-histidine = ADP + protein N-phospho-L-histidine.</text>
        <dbReference type="EC" id="2.7.13.3"/>
    </reaction>
</comment>
<dbReference type="PRINTS" id="PR00344">
    <property type="entry name" value="BCTRLSENSOR"/>
</dbReference>
<keyword evidence="4" id="KW-0808">Transferase</keyword>
<keyword evidence="7" id="KW-0067">ATP-binding</keyword>
<dbReference type="InterPro" id="IPR018060">
    <property type="entry name" value="HTH_AraC"/>
</dbReference>
<dbReference type="InterPro" id="IPR036097">
    <property type="entry name" value="HisK_dim/P_sf"/>
</dbReference>
<evidence type="ECO:0000256" key="2">
    <source>
        <dbReference type="ARBA" id="ARBA00012438"/>
    </source>
</evidence>
<dbReference type="Gene3D" id="1.10.10.60">
    <property type="entry name" value="Homeodomain-like"/>
    <property type="match status" value="1"/>
</dbReference>
<keyword evidence="3 12" id="KW-0597">Phosphoprotein</keyword>
<organism evidence="16 17">
    <name type="scientific">Runella defluvii</name>
    <dbReference type="NCBI Taxonomy" id="370973"/>
    <lineage>
        <taxon>Bacteria</taxon>
        <taxon>Pseudomonadati</taxon>
        <taxon>Bacteroidota</taxon>
        <taxon>Cytophagia</taxon>
        <taxon>Cytophagales</taxon>
        <taxon>Spirosomataceae</taxon>
        <taxon>Runella</taxon>
    </lineage>
</organism>
<dbReference type="Pfam" id="PF07495">
    <property type="entry name" value="Y_Y_Y"/>
    <property type="match status" value="1"/>
</dbReference>
<dbReference type="SUPFAM" id="SSF47384">
    <property type="entry name" value="Homodimeric domain of signal transducing histidine kinase"/>
    <property type="match status" value="1"/>
</dbReference>
<dbReference type="SUPFAM" id="SSF55874">
    <property type="entry name" value="ATPase domain of HSP90 chaperone/DNA topoisomerase II/histidine kinase"/>
    <property type="match status" value="1"/>
</dbReference>
<keyword evidence="11" id="KW-0804">Transcription</keyword>
<evidence type="ECO:0000256" key="6">
    <source>
        <dbReference type="ARBA" id="ARBA00022777"/>
    </source>
</evidence>
<keyword evidence="5" id="KW-0547">Nucleotide-binding</keyword>
<dbReference type="FunFam" id="3.30.565.10:FF:000037">
    <property type="entry name" value="Hybrid sensor histidine kinase/response regulator"/>
    <property type="match status" value="1"/>
</dbReference>
<dbReference type="GO" id="GO:0005524">
    <property type="term" value="F:ATP binding"/>
    <property type="evidence" value="ECO:0007669"/>
    <property type="project" value="UniProtKB-KW"/>
</dbReference>
<dbReference type="InterPro" id="IPR004358">
    <property type="entry name" value="Sig_transdc_His_kin-like_C"/>
</dbReference>
<dbReference type="SMART" id="SM00448">
    <property type="entry name" value="REC"/>
    <property type="match status" value="1"/>
</dbReference>
<evidence type="ECO:0000256" key="5">
    <source>
        <dbReference type="ARBA" id="ARBA00022741"/>
    </source>
</evidence>
<keyword evidence="9" id="KW-0805">Transcription regulation</keyword>